<evidence type="ECO:0000313" key="1">
    <source>
        <dbReference type="EMBL" id="KAE9384223.1"/>
    </source>
</evidence>
<reference evidence="1" key="1">
    <citation type="journal article" date="2019" name="Environ. Microbiol.">
        <title>Fungal ecological strategies reflected in gene transcription - a case study of two litter decomposers.</title>
        <authorList>
            <person name="Barbi F."/>
            <person name="Kohler A."/>
            <person name="Barry K."/>
            <person name="Baskaran P."/>
            <person name="Daum C."/>
            <person name="Fauchery L."/>
            <person name="Ihrmark K."/>
            <person name="Kuo A."/>
            <person name="LaButti K."/>
            <person name="Lipzen A."/>
            <person name="Morin E."/>
            <person name="Grigoriev I.V."/>
            <person name="Henrissat B."/>
            <person name="Lindahl B."/>
            <person name="Martin F."/>
        </authorList>
    </citation>
    <scope>NUCLEOTIDE SEQUENCE</scope>
    <source>
        <strain evidence="1">JB14</strain>
    </source>
</reference>
<dbReference type="OrthoDB" id="1728974at2759"/>
<sequence length="61" mass="7179">IKSGGQLRQLFSTLLLFCQVSKPEDLWLAFRQDICDDVRYKLQLCGLEEVDEEDVYDYGLY</sequence>
<organism evidence="1 2">
    <name type="scientific">Gymnopus androsaceus JB14</name>
    <dbReference type="NCBI Taxonomy" id="1447944"/>
    <lineage>
        <taxon>Eukaryota</taxon>
        <taxon>Fungi</taxon>
        <taxon>Dikarya</taxon>
        <taxon>Basidiomycota</taxon>
        <taxon>Agaricomycotina</taxon>
        <taxon>Agaricomycetes</taxon>
        <taxon>Agaricomycetidae</taxon>
        <taxon>Agaricales</taxon>
        <taxon>Marasmiineae</taxon>
        <taxon>Omphalotaceae</taxon>
        <taxon>Gymnopus</taxon>
    </lineage>
</organism>
<keyword evidence="2" id="KW-1185">Reference proteome</keyword>
<accession>A0A6A4GFR6</accession>
<proteinExistence type="predicted"/>
<feature type="non-terminal residue" evidence="1">
    <location>
        <position position="1"/>
    </location>
</feature>
<gene>
    <name evidence="1" type="ORF">BT96DRAFT_782741</name>
</gene>
<name>A0A6A4GFR6_9AGAR</name>
<dbReference type="EMBL" id="ML770190">
    <property type="protein sequence ID" value="KAE9384223.1"/>
    <property type="molecule type" value="Genomic_DNA"/>
</dbReference>
<feature type="non-terminal residue" evidence="1">
    <location>
        <position position="61"/>
    </location>
</feature>
<protein>
    <submittedName>
        <fullName evidence="1">Uncharacterized protein</fullName>
    </submittedName>
</protein>
<evidence type="ECO:0000313" key="2">
    <source>
        <dbReference type="Proteomes" id="UP000799118"/>
    </source>
</evidence>
<dbReference type="Proteomes" id="UP000799118">
    <property type="component" value="Unassembled WGS sequence"/>
</dbReference>
<dbReference type="AlphaFoldDB" id="A0A6A4GFR6"/>